<dbReference type="PROSITE" id="PS50011">
    <property type="entry name" value="PROTEIN_KINASE_DOM"/>
    <property type="match status" value="1"/>
</dbReference>
<dbReference type="SMART" id="SM00220">
    <property type="entry name" value="S_TKc"/>
    <property type="match status" value="1"/>
</dbReference>
<dbReference type="OrthoDB" id="4062651at2759"/>
<dbReference type="AlphaFoldDB" id="A0A4S8M8S5"/>
<dbReference type="PANTHER" id="PTHR44329">
    <property type="entry name" value="SERINE/THREONINE-PROTEIN KINASE TNNI3K-RELATED"/>
    <property type="match status" value="1"/>
</dbReference>
<keyword evidence="2" id="KW-0418">Kinase</keyword>
<dbReference type="InterPro" id="IPR011009">
    <property type="entry name" value="Kinase-like_dom_sf"/>
</dbReference>
<reference evidence="2 3" key="1">
    <citation type="journal article" date="2019" name="Nat. Ecol. Evol.">
        <title>Megaphylogeny resolves global patterns of mushroom evolution.</title>
        <authorList>
            <person name="Varga T."/>
            <person name="Krizsan K."/>
            <person name="Foldi C."/>
            <person name="Dima B."/>
            <person name="Sanchez-Garcia M."/>
            <person name="Sanchez-Ramirez S."/>
            <person name="Szollosi G.J."/>
            <person name="Szarkandi J.G."/>
            <person name="Papp V."/>
            <person name="Albert L."/>
            <person name="Andreopoulos W."/>
            <person name="Angelini C."/>
            <person name="Antonin V."/>
            <person name="Barry K.W."/>
            <person name="Bougher N.L."/>
            <person name="Buchanan P."/>
            <person name="Buyck B."/>
            <person name="Bense V."/>
            <person name="Catcheside P."/>
            <person name="Chovatia M."/>
            <person name="Cooper J."/>
            <person name="Damon W."/>
            <person name="Desjardin D."/>
            <person name="Finy P."/>
            <person name="Geml J."/>
            <person name="Haridas S."/>
            <person name="Hughes K."/>
            <person name="Justo A."/>
            <person name="Karasinski D."/>
            <person name="Kautmanova I."/>
            <person name="Kiss B."/>
            <person name="Kocsube S."/>
            <person name="Kotiranta H."/>
            <person name="LaButti K.M."/>
            <person name="Lechner B.E."/>
            <person name="Liimatainen K."/>
            <person name="Lipzen A."/>
            <person name="Lukacs Z."/>
            <person name="Mihaltcheva S."/>
            <person name="Morgado L.N."/>
            <person name="Niskanen T."/>
            <person name="Noordeloos M.E."/>
            <person name="Ohm R.A."/>
            <person name="Ortiz-Santana B."/>
            <person name="Ovrebo C."/>
            <person name="Racz N."/>
            <person name="Riley R."/>
            <person name="Savchenko A."/>
            <person name="Shiryaev A."/>
            <person name="Soop K."/>
            <person name="Spirin V."/>
            <person name="Szebenyi C."/>
            <person name="Tomsovsky M."/>
            <person name="Tulloss R.E."/>
            <person name="Uehling J."/>
            <person name="Grigoriev I.V."/>
            <person name="Vagvolgyi C."/>
            <person name="Papp T."/>
            <person name="Martin F.M."/>
            <person name="Miettinen O."/>
            <person name="Hibbett D.S."/>
            <person name="Nagy L.G."/>
        </authorList>
    </citation>
    <scope>NUCLEOTIDE SEQUENCE [LARGE SCALE GENOMIC DNA]</scope>
    <source>
        <strain evidence="2 3">CBS 962.96</strain>
    </source>
</reference>
<proteinExistence type="predicted"/>
<dbReference type="InterPro" id="IPR051681">
    <property type="entry name" value="Ser/Thr_Kinases-Pseudokinases"/>
</dbReference>
<evidence type="ECO:0000313" key="2">
    <source>
        <dbReference type="EMBL" id="THU98776.1"/>
    </source>
</evidence>
<evidence type="ECO:0000313" key="3">
    <source>
        <dbReference type="Proteomes" id="UP000297245"/>
    </source>
</evidence>
<dbReference type="Proteomes" id="UP000297245">
    <property type="component" value="Unassembled WGS sequence"/>
</dbReference>
<evidence type="ECO:0000259" key="1">
    <source>
        <dbReference type="PROSITE" id="PS50011"/>
    </source>
</evidence>
<dbReference type="InterPro" id="IPR000719">
    <property type="entry name" value="Prot_kinase_dom"/>
</dbReference>
<protein>
    <submittedName>
        <fullName evidence="2">Kinase-like protein</fullName>
    </submittedName>
</protein>
<dbReference type="GO" id="GO:0005524">
    <property type="term" value="F:ATP binding"/>
    <property type="evidence" value="ECO:0007669"/>
    <property type="project" value="InterPro"/>
</dbReference>
<dbReference type="PANTHER" id="PTHR44329:SF261">
    <property type="entry name" value="ZINC FINGER CONTAINING PROTEIN KINASE-RELATED"/>
    <property type="match status" value="1"/>
</dbReference>
<organism evidence="2 3">
    <name type="scientific">Dendrothele bispora (strain CBS 962.96)</name>
    <dbReference type="NCBI Taxonomy" id="1314807"/>
    <lineage>
        <taxon>Eukaryota</taxon>
        <taxon>Fungi</taxon>
        <taxon>Dikarya</taxon>
        <taxon>Basidiomycota</taxon>
        <taxon>Agaricomycotina</taxon>
        <taxon>Agaricomycetes</taxon>
        <taxon>Agaricomycetidae</taxon>
        <taxon>Agaricales</taxon>
        <taxon>Agaricales incertae sedis</taxon>
        <taxon>Dendrothele</taxon>
    </lineage>
</organism>
<gene>
    <name evidence="2" type="ORF">K435DRAFT_818761</name>
</gene>
<keyword evidence="3" id="KW-1185">Reference proteome</keyword>
<dbReference type="GO" id="GO:0004674">
    <property type="term" value="F:protein serine/threonine kinase activity"/>
    <property type="evidence" value="ECO:0007669"/>
    <property type="project" value="TreeGrafter"/>
</dbReference>
<keyword evidence="2" id="KW-0808">Transferase</keyword>
<dbReference type="InterPro" id="IPR001245">
    <property type="entry name" value="Ser-Thr/Tyr_kinase_cat_dom"/>
</dbReference>
<name>A0A4S8M8S5_DENBC</name>
<sequence length="214" mass="24087">MGGRPSLVLPWCKNGCAPEYLRRNPSADRLQLVCLDIRRILDVAQGLKYLHTMKPPIVHGDLKGNNILITDEGRGTLSDFGLAQVIEEICSQPPEYTTSDLGFGPIRWQAPELVSDDTGRPKMPGDIWSFGCTNYELLTGKLPYHFRARDPQVIQDIQNGIRPPGPEENSRRCGDNGIWDLMNDCWINAAEERIQITDVVFRLEDICARTNVLL</sequence>
<feature type="domain" description="Protein kinase" evidence="1">
    <location>
        <begin position="1"/>
        <end position="214"/>
    </location>
</feature>
<dbReference type="SUPFAM" id="SSF56112">
    <property type="entry name" value="Protein kinase-like (PK-like)"/>
    <property type="match status" value="1"/>
</dbReference>
<dbReference type="Pfam" id="PF07714">
    <property type="entry name" value="PK_Tyr_Ser-Thr"/>
    <property type="match status" value="1"/>
</dbReference>
<dbReference type="InterPro" id="IPR008271">
    <property type="entry name" value="Ser/Thr_kinase_AS"/>
</dbReference>
<dbReference type="Gene3D" id="1.10.510.10">
    <property type="entry name" value="Transferase(Phosphotransferase) domain 1"/>
    <property type="match status" value="1"/>
</dbReference>
<dbReference type="EMBL" id="ML179130">
    <property type="protein sequence ID" value="THU98776.1"/>
    <property type="molecule type" value="Genomic_DNA"/>
</dbReference>
<accession>A0A4S8M8S5</accession>
<dbReference type="PROSITE" id="PS00108">
    <property type="entry name" value="PROTEIN_KINASE_ST"/>
    <property type="match status" value="1"/>
</dbReference>